<feature type="chain" id="PRO_5031413057" evidence="1">
    <location>
        <begin position="25"/>
        <end position="93"/>
    </location>
</feature>
<proteinExistence type="predicted"/>
<evidence type="ECO:0000313" key="3">
    <source>
        <dbReference type="Proteomes" id="UP000565579"/>
    </source>
</evidence>
<dbReference type="AlphaFoldDB" id="A0A7X0P0W2"/>
<organism evidence="2 3">
    <name type="scientific">Nonomuraea rubra</name>
    <dbReference type="NCBI Taxonomy" id="46180"/>
    <lineage>
        <taxon>Bacteria</taxon>
        <taxon>Bacillati</taxon>
        <taxon>Actinomycetota</taxon>
        <taxon>Actinomycetes</taxon>
        <taxon>Streptosporangiales</taxon>
        <taxon>Streptosporangiaceae</taxon>
        <taxon>Nonomuraea</taxon>
    </lineage>
</organism>
<comment type="caution">
    <text evidence="2">The sequence shown here is derived from an EMBL/GenBank/DDBJ whole genome shotgun (WGS) entry which is preliminary data.</text>
</comment>
<keyword evidence="1" id="KW-0732">Signal</keyword>
<dbReference type="RefSeq" id="WP_185107261.1">
    <property type="nucleotide sequence ID" value="NZ_JACHMI010000001.1"/>
</dbReference>
<dbReference type="InterPro" id="IPR035070">
    <property type="entry name" value="Streptogrisin_prodomain"/>
</dbReference>
<protein>
    <submittedName>
        <fullName evidence="2">Uncharacterized protein</fullName>
    </submittedName>
</protein>
<evidence type="ECO:0000256" key="1">
    <source>
        <dbReference type="SAM" id="SignalP"/>
    </source>
</evidence>
<evidence type="ECO:0000313" key="2">
    <source>
        <dbReference type="EMBL" id="MBB6553203.1"/>
    </source>
</evidence>
<gene>
    <name evidence="2" type="ORF">HD593_007998</name>
</gene>
<accession>A0A7X0P0W2</accession>
<feature type="signal peptide" evidence="1">
    <location>
        <begin position="1"/>
        <end position="24"/>
    </location>
</feature>
<reference evidence="2 3" key="1">
    <citation type="submission" date="2020-08" db="EMBL/GenBank/DDBJ databases">
        <title>Sequencing the genomes of 1000 actinobacteria strains.</title>
        <authorList>
            <person name="Klenk H.-P."/>
        </authorList>
    </citation>
    <scope>NUCLEOTIDE SEQUENCE [LARGE SCALE GENOMIC DNA]</scope>
    <source>
        <strain evidence="2 3">DSM 43768</strain>
    </source>
</reference>
<sequence>MLRTPALIAIAIGALLVTTTPAVATAKPPSGVVDALQRDLGITKDQAINRLANEARGNAAAPGGAVKNQGVDSVTAGLSSCGVRAFRSASALE</sequence>
<dbReference type="Gene3D" id="3.30.300.50">
    <property type="match status" value="1"/>
</dbReference>
<dbReference type="EMBL" id="JACHMI010000001">
    <property type="protein sequence ID" value="MBB6553203.1"/>
    <property type="molecule type" value="Genomic_DNA"/>
</dbReference>
<keyword evidence="3" id="KW-1185">Reference proteome</keyword>
<dbReference type="Proteomes" id="UP000565579">
    <property type="component" value="Unassembled WGS sequence"/>
</dbReference>
<name>A0A7X0P0W2_9ACTN</name>